<evidence type="ECO:0000313" key="1">
    <source>
        <dbReference type="EMBL" id="ABU56443.1"/>
    </source>
</evidence>
<reference evidence="1 2" key="1">
    <citation type="submission" date="2007-08" db="EMBL/GenBank/DDBJ databases">
        <title>Complete sequence of Roseiflexus castenholzii DSM 13941.</title>
        <authorList>
            <consortium name="US DOE Joint Genome Institute"/>
            <person name="Copeland A."/>
            <person name="Lucas S."/>
            <person name="Lapidus A."/>
            <person name="Barry K."/>
            <person name="Glavina del Rio T."/>
            <person name="Dalin E."/>
            <person name="Tice H."/>
            <person name="Pitluck S."/>
            <person name="Thompson L.S."/>
            <person name="Brettin T."/>
            <person name="Bruce D."/>
            <person name="Detter J.C."/>
            <person name="Han C."/>
            <person name="Tapia R."/>
            <person name="Schmutz J."/>
            <person name="Larimer F."/>
            <person name="Land M."/>
            <person name="Hauser L."/>
            <person name="Kyrpides N."/>
            <person name="Mikhailova N."/>
            <person name="Bryant D.A."/>
            <person name="Hanada S."/>
            <person name="Tsukatani Y."/>
            <person name="Richardson P."/>
        </authorList>
    </citation>
    <scope>NUCLEOTIDE SEQUENCE [LARGE SCALE GENOMIC DNA]</scope>
    <source>
        <strain evidence="2">DSM 13941 / HLO8</strain>
    </source>
</reference>
<dbReference type="KEGG" id="rca:Rcas_0310"/>
<dbReference type="Proteomes" id="UP000000263">
    <property type="component" value="Chromosome"/>
</dbReference>
<evidence type="ECO:0000313" key="2">
    <source>
        <dbReference type="Proteomes" id="UP000000263"/>
    </source>
</evidence>
<dbReference type="OrthoDB" id="9829726at2"/>
<sequence length="136" mass="14199">MQPIALTPELVARAGKHIAAALRRNPGIDAAALCALNGQVLWASDPAFERAAPSIARIGIMSLKLWVKVRSGRLDRIGLVTGQGTVDIIFVPPIASVLVASGRDAGTGWLENEPLALLEALGLPARSPLVSPNGRP</sequence>
<gene>
    <name evidence="1" type="ordered locus">Rcas_0310</name>
</gene>
<dbReference type="EMBL" id="CP000804">
    <property type="protein sequence ID" value="ABU56443.1"/>
    <property type="molecule type" value="Genomic_DNA"/>
</dbReference>
<keyword evidence="2" id="KW-1185">Reference proteome</keyword>
<proteinExistence type="predicted"/>
<dbReference type="HOGENOM" id="CLU_1873891_0_0_0"/>
<organism evidence="1 2">
    <name type="scientific">Roseiflexus castenholzii (strain DSM 13941 / HLO8)</name>
    <dbReference type="NCBI Taxonomy" id="383372"/>
    <lineage>
        <taxon>Bacteria</taxon>
        <taxon>Bacillati</taxon>
        <taxon>Chloroflexota</taxon>
        <taxon>Chloroflexia</taxon>
        <taxon>Chloroflexales</taxon>
        <taxon>Roseiflexineae</taxon>
        <taxon>Roseiflexaceae</taxon>
        <taxon>Roseiflexus</taxon>
    </lineage>
</organism>
<name>A7NG56_ROSCS</name>
<evidence type="ECO:0008006" key="3">
    <source>
        <dbReference type="Google" id="ProtNLM"/>
    </source>
</evidence>
<accession>A7NG56</accession>
<protein>
    <recommendedName>
        <fullName evidence="3">Roadblock/LC7 family protein</fullName>
    </recommendedName>
</protein>
<dbReference type="AlphaFoldDB" id="A7NG56"/>
<dbReference type="RefSeq" id="WP_011997847.1">
    <property type="nucleotide sequence ID" value="NC_009767.1"/>
</dbReference>